<sequence length="82" mass="9661">MTAISPDIRRAYHAQPRGIDRVAAQVGVALYRWAQRDADRRRDRQLSRARVENDPRTRHDLQLDADHDELHIAERARKFYLG</sequence>
<comment type="caution">
    <text evidence="2">The sequence shown here is derived from an EMBL/GenBank/DDBJ whole genome shotgun (WGS) entry which is preliminary data.</text>
</comment>
<proteinExistence type="predicted"/>
<accession>A0A2U1SZ66</accession>
<evidence type="ECO:0000313" key="2">
    <source>
        <dbReference type="EMBL" id="PWB96917.1"/>
    </source>
</evidence>
<dbReference type="AlphaFoldDB" id="A0A2U1SZ66"/>
<name>A0A2U1SZ66_9MICO</name>
<evidence type="ECO:0000256" key="1">
    <source>
        <dbReference type="SAM" id="MobiDB-lite"/>
    </source>
</evidence>
<reference evidence="3" key="1">
    <citation type="submission" date="2018-04" db="EMBL/GenBank/DDBJ databases">
        <authorList>
            <person name="Liu S."/>
            <person name="Wang Z."/>
            <person name="Li J."/>
        </authorList>
    </citation>
    <scope>NUCLEOTIDE SEQUENCE [LARGE SCALE GENOMIC DNA]</scope>
    <source>
        <strain evidence="3">S1194</strain>
    </source>
</reference>
<protein>
    <submittedName>
        <fullName evidence="2">Uncharacterized protein</fullName>
    </submittedName>
</protein>
<organism evidence="2 3">
    <name type="scientific">Homoserinimonas hongtaonis</name>
    <dbReference type="NCBI Taxonomy" id="2079791"/>
    <lineage>
        <taxon>Bacteria</taxon>
        <taxon>Bacillati</taxon>
        <taxon>Actinomycetota</taxon>
        <taxon>Actinomycetes</taxon>
        <taxon>Micrococcales</taxon>
        <taxon>Microbacteriaceae</taxon>
        <taxon>Homoserinimonas</taxon>
    </lineage>
</organism>
<feature type="region of interest" description="Disordered" evidence="1">
    <location>
        <begin position="38"/>
        <end position="59"/>
    </location>
</feature>
<evidence type="ECO:0000313" key="3">
    <source>
        <dbReference type="Proteomes" id="UP000244978"/>
    </source>
</evidence>
<dbReference type="Proteomes" id="UP000244978">
    <property type="component" value="Unassembled WGS sequence"/>
</dbReference>
<dbReference type="EMBL" id="QEEX01000001">
    <property type="protein sequence ID" value="PWB96917.1"/>
    <property type="molecule type" value="Genomic_DNA"/>
</dbReference>
<keyword evidence="3" id="KW-1185">Reference proteome</keyword>
<gene>
    <name evidence="2" type="ORF">DF220_03020</name>
</gene>
<dbReference type="RefSeq" id="WP_108996947.1">
    <property type="nucleotide sequence ID" value="NZ_QEEX01000001.1"/>
</dbReference>